<proteinExistence type="predicted"/>
<reference evidence="2 3" key="1">
    <citation type="submission" date="2024-04" db="EMBL/GenBank/DDBJ databases">
        <authorList>
            <person name="Fracassetti M."/>
        </authorList>
    </citation>
    <scope>NUCLEOTIDE SEQUENCE [LARGE SCALE GENOMIC DNA]</scope>
</reference>
<feature type="compositionally biased region" description="Low complexity" evidence="1">
    <location>
        <begin position="34"/>
        <end position="44"/>
    </location>
</feature>
<evidence type="ECO:0000313" key="2">
    <source>
        <dbReference type="EMBL" id="CAL1404103.1"/>
    </source>
</evidence>
<protein>
    <submittedName>
        <fullName evidence="2">Uncharacterized protein</fullName>
    </submittedName>
</protein>
<feature type="region of interest" description="Disordered" evidence="1">
    <location>
        <begin position="28"/>
        <end position="58"/>
    </location>
</feature>
<gene>
    <name evidence="2" type="ORF">LTRI10_LOCUS43988</name>
</gene>
<evidence type="ECO:0000256" key="1">
    <source>
        <dbReference type="SAM" id="MobiDB-lite"/>
    </source>
</evidence>
<sequence>MQTWAAAIAKNGQSRGGVEEGLMVHGRGIRQRRQSSQGGANGRANRGGDSGEARWSRPGACRGNDGRLYLAMQPLDGLAVRLVPQLAGQLKNLGGADDWHPDSPPHPVDLALPVLRRWLLHRERAVGSAASGTRNDGRGGSCGGAGRRGSRGGRGGRRLVLVVVSVEVRVE</sequence>
<feature type="region of interest" description="Disordered" evidence="1">
    <location>
        <begin position="128"/>
        <end position="153"/>
    </location>
</feature>
<accession>A0AAV2G0G3</accession>
<evidence type="ECO:0000313" key="3">
    <source>
        <dbReference type="Proteomes" id="UP001497516"/>
    </source>
</evidence>
<name>A0AAV2G0G3_9ROSI</name>
<dbReference type="Proteomes" id="UP001497516">
    <property type="component" value="Chromosome 7"/>
</dbReference>
<feature type="compositionally biased region" description="Gly residues" evidence="1">
    <location>
        <begin position="138"/>
        <end position="147"/>
    </location>
</feature>
<dbReference type="AlphaFoldDB" id="A0AAV2G0G3"/>
<organism evidence="2 3">
    <name type="scientific">Linum trigynum</name>
    <dbReference type="NCBI Taxonomy" id="586398"/>
    <lineage>
        <taxon>Eukaryota</taxon>
        <taxon>Viridiplantae</taxon>
        <taxon>Streptophyta</taxon>
        <taxon>Embryophyta</taxon>
        <taxon>Tracheophyta</taxon>
        <taxon>Spermatophyta</taxon>
        <taxon>Magnoliopsida</taxon>
        <taxon>eudicotyledons</taxon>
        <taxon>Gunneridae</taxon>
        <taxon>Pentapetalae</taxon>
        <taxon>rosids</taxon>
        <taxon>fabids</taxon>
        <taxon>Malpighiales</taxon>
        <taxon>Linaceae</taxon>
        <taxon>Linum</taxon>
    </lineage>
</organism>
<dbReference type="EMBL" id="OZ034820">
    <property type="protein sequence ID" value="CAL1404103.1"/>
    <property type="molecule type" value="Genomic_DNA"/>
</dbReference>
<keyword evidence="3" id="KW-1185">Reference proteome</keyword>